<name>A0AAE9Z8V3_9GAMM</name>
<keyword evidence="3" id="KW-1185">Reference proteome</keyword>
<organism evidence="2 3">
    <name type="scientific">Thalassomonas viridans</name>
    <dbReference type="NCBI Taxonomy" id="137584"/>
    <lineage>
        <taxon>Bacteria</taxon>
        <taxon>Pseudomonadati</taxon>
        <taxon>Pseudomonadota</taxon>
        <taxon>Gammaproteobacteria</taxon>
        <taxon>Alteromonadales</taxon>
        <taxon>Colwelliaceae</taxon>
        <taxon>Thalassomonas</taxon>
    </lineage>
</organism>
<feature type="signal peptide" evidence="1">
    <location>
        <begin position="1"/>
        <end position="23"/>
    </location>
</feature>
<dbReference type="Proteomes" id="UP000032352">
    <property type="component" value="Chromosome pTvir"/>
</dbReference>
<gene>
    <name evidence="2" type="ORF">SG34_032595</name>
</gene>
<proteinExistence type="predicted"/>
<evidence type="ECO:0000313" key="3">
    <source>
        <dbReference type="Proteomes" id="UP000032352"/>
    </source>
</evidence>
<dbReference type="AlphaFoldDB" id="A0AAE9Z8V3"/>
<dbReference type="EMBL" id="CP059734">
    <property type="protein sequence ID" value="WDE08658.1"/>
    <property type="molecule type" value="Genomic_DNA"/>
</dbReference>
<feature type="chain" id="PRO_5041904636" evidence="1">
    <location>
        <begin position="24"/>
        <end position="922"/>
    </location>
</feature>
<accession>A0AAE9Z8V3</accession>
<sequence>MFNKIITRSLMLSLPFIANWATASETFSYQQGSMGYTGAVSTQFGAARAQNATSETHIFRYNGTRRYYNLEYFALDDIGNKGQVESAKLIFYRTGGYVYTTSDIYARQILDPDDLGRDYPTGWKVGSGFRAGANLESRDDSLNVDAKWRSSDPHGPDDLNKDYFQGVLKTLEQSPFFTPQPGDAIGTAYELDVTADVLCIQEKRCPNHGWALFHDNDNANIQHLTASSNYPDSRYRPKLIVTYGAGPDNMEPLVIESFPYNESVTSINHKITLSLLTNEKANCKYDLSPLTSFEKMNFSMHSADGTSHSSLWPVTELATRSHLYGRCQDHAGNISRTPHVYTFTVTENLDNGGATKLPYQPDDLLPGISPEEVLKTLYTSTNTDLKITLGDLFTTKGGIYSYQVQGHASCQNSVSFNICTFNNDTPSTELLTVNYTGAGLSGSHKIIVVTQAANTAATTNYITNNKDIIMPDYGETPPIKGESRVDPVTGATIKRLTDASEIDDSDDALIVYSRYSPENSNGDYLLVFGSNSTSSRVIDRKTGKTVAKLTGENGKTIGENHEVRWDNSGRHPNRVYYVSGMTFWMIDDITDQANSRVMLKDFAPLFPNSTKIYNDAEGDSSNDSDHWAWMAVHYGEHATGNNTYLVDAFIHYQVSTDTVHAMAPGDLAESNQAGGGLTIEADKAKHTGTPTFSYRPNMIEMSPSGTGIVIHMGRKWDDAAYGGAGADYIGSWFDGPHLWPVDFNYHNQAPVKISVSETHSGWAFNMLEQEVFISQNNRTDKLDAITIAGEKAGYDHRIEVASHGDLGWQQGFHFGKMPRSKPGWLFYNSYSRDNSLWAANQFMMIQIKPETQQPAIWRISPSYNHYDGNYRDEAPAAINMSGNRIYWSSNWGGALDHREVFMIELPDNWDKTLNSRTAQLIH</sequence>
<protein>
    <submittedName>
        <fullName evidence="2">Uncharacterized protein</fullName>
    </submittedName>
</protein>
<evidence type="ECO:0000256" key="1">
    <source>
        <dbReference type="SAM" id="SignalP"/>
    </source>
</evidence>
<dbReference type="RefSeq" id="WP_044840608.1">
    <property type="nucleotide sequence ID" value="NZ_CP059734.1"/>
</dbReference>
<reference evidence="2 3" key="1">
    <citation type="journal article" date="2015" name="Genome Announc.">
        <title>Draft Genome Sequences of Marine Isolates of Thalassomonas viridans and Thalassomonas actiniarum.</title>
        <authorList>
            <person name="Olonade I."/>
            <person name="van Zyl L.J."/>
            <person name="Trindade M."/>
        </authorList>
    </citation>
    <scope>NUCLEOTIDE SEQUENCE [LARGE SCALE GENOMIC DNA]</scope>
    <source>
        <strain evidence="2 3">XOM25</strain>
    </source>
</reference>
<dbReference type="KEGG" id="tvd:SG34_032595"/>
<evidence type="ECO:0000313" key="2">
    <source>
        <dbReference type="EMBL" id="WDE08658.1"/>
    </source>
</evidence>
<reference evidence="2 3" key="2">
    <citation type="journal article" date="2022" name="Mar. Drugs">
        <title>Bioassay-Guided Fractionation Leads to the Detection of Cholic Acid Generated by the Rare Thalassomonas sp.</title>
        <authorList>
            <person name="Pheiffer F."/>
            <person name="Schneider Y.K."/>
            <person name="Hansen E.H."/>
            <person name="Andersen J.H."/>
            <person name="Isaksson J."/>
            <person name="Busche T."/>
            <person name="R C."/>
            <person name="Kalinowski J."/>
            <person name="Zyl L.V."/>
            <person name="Trindade M."/>
        </authorList>
    </citation>
    <scope>NUCLEOTIDE SEQUENCE [LARGE SCALE GENOMIC DNA]</scope>
    <source>
        <strain evidence="2 3">XOM25</strain>
    </source>
</reference>
<keyword evidence="1" id="KW-0732">Signal</keyword>